<gene>
    <name evidence="1" type="ORF">A2954_07445</name>
</gene>
<dbReference type="STRING" id="1802056.A2954_07445"/>
<proteinExistence type="predicted"/>
<evidence type="ECO:0000313" key="2">
    <source>
        <dbReference type="Proteomes" id="UP000177698"/>
    </source>
</evidence>
<comment type="caution">
    <text evidence="1">The sequence shown here is derived from an EMBL/GenBank/DDBJ whole genome shotgun (WGS) entry which is preliminary data.</text>
</comment>
<protein>
    <recommendedName>
        <fullName evidence="3">GxxExxY protein</fullName>
    </recommendedName>
</protein>
<evidence type="ECO:0000313" key="1">
    <source>
        <dbReference type="EMBL" id="OGK41683.1"/>
    </source>
</evidence>
<organism evidence="1 2">
    <name type="scientific">Candidatus Roizmanbacteria bacterium RIFCSPLOWO2_01_FULL_37_12</name>
    <dbReference type="NCBI Taxonomy" id="1802056"/>
    <lineage>
        <taxon>Bacteria</taxon>
        <taxon>Candidatus Roizmaniibacteriota</taxon>
    </lineage>
</organism>
<reference evidence="1 2" key="1">
    <citation type="journal article" date="2016" name="Nat. Commun.">
        <title>Thousands of microbial genomes shed light on interconnected biogeochemical processes in an aquifer system.</title>
        <authorList>
            <person name="Anantharaman K."/>
            <person name="Brown C.T."/>
            <person name="Hug L.A."/>
            <person name="Sharon I."/>
            <person name="Castelle C.J."/>
            <person name="Probst A.J."/>
            <person name="Thomas B.C."/>
            <person name="Singh A."/>
            <person name="Wilkins M.J."/>
            <person name="Karaoz U."/>
            <person name="Brodie E.L."/>
            <person name="Williams K.H."/>
            <person name="Hubbard S.S."/>
            <person name="Banfield J.F."/>
        </authorList>
    </citation>
    <scope>NUCLEOTIDE SEQUENCE [LARGE SCALE GENOMIC DNA]</scope>
</reference>
<accession>A0A1F7IE94</accession>
<name>A0A1F7IE94_9BACT</name>
<dbReference type="NCBIfam" id="TIGR04256">
    <property type="entry name" value="GxxExxY"/>
    <property type="match status" value="1"/>
</dbReference>
<dbReference type="Proteomes" id="UP000177698">
    <property type="component" value="Unassembled WGS sequence"/>
</dbReference>
<dbReference type="EMBL" id="MGAG01000010">
    <property type="protein sequence ID" value="OGK41683.1"/>
    <property type="molecule type" value="Genomic_DNA"/>
</dbReference>
<dbReference type="InterPro" id="IPR026350">
    <property type="entry name" value="GxxExxY"/>
</dbReference>
<sequence length="128" mass="15135">MAKIFYPELSYRITGVLYKTHNELGRYCSEKQYADSIENNFKKLKIDYEREMIIPIGFEGEFKGRNKVDFLVGGKIIIEIKAKKIITKEDYFQTRRYLSILNKKLAILVNFRSIYLSPKRILNPNSNE</sequence>
<dbReference type="AlphaFoldDB" id="A0A1F7IE94"/>
<evidence type="ECO:0008006" key="3">
    <source>
        <dbReference type="Google" id="ProtNLM"/>
    </source>
</evidence>
<dbReference type="Pfam" id="PF13366">
    <property type="entry name" value="PDDEXK_3"/>
    <property type="match status" value="1"/>
</dbReference>